<protein>
    <submittedName>
        <fullName evidence="3">Uncharacterized protein</fullName>
    </submittedName>
</protein>
<dbReference type="AlphaFoldDB" id="A0A851HB09"/>
<proteinExistence type="predicted"/>
<gene>
    <name evidence="3" type="ORF">HR065_03585</name>
</gene>
<sequence length="317" mass="35565">FIRKHKKIITLVGMGLLTVATIAIVVWGVKKGNKSEPTVSSPSKEVTNNNNEATNRISSISTQTQNNGHPKNVVVNNIAVEESTEAEMKNTIKKFINDKFIETYRSKIVQNNDKIGGNGNIFNFAFFELKTYNSIDKTITGQTNNNQGGKNYLIQPGSFNSPIKDAPDNLLAVYFDGGSKRGGDEEEGEEGDSIPKYTLDELKQMSNDASSINIFWKKTQPIETIEVDSYEQMAQKIKEINPNINMPTTKPNNYKASYNACQNDSLDWEIKNPSENLLGVYIGGDNQTLTSETDITLDELKLKTKYEHKIYIFNKRN</sequence>
<feature type="region of interest" description="Disordered" evidence="1">
    <location>
        <begin position="33"/>
        <end position="52"/>
    </location>
</feature>
<keyword evidence="2" id="KW-0472">Membrane</keyword>
<evidence type="ECO:0000256" key="2">
    <source>
        <dbReference type="SAM" id="Phobius"/>
    </source>
</evidence>
<evidence type="ECO:0000256" key="1">
    <source>
        <dbReference type="SAM" id="MobiDB-lite"/>
    </source>
</evidence>
<feature type="transmembrane region" description="Helical" evidence="2">
    <location>
        <begin position="9"/>
        <end position="29"/>
    </location>
</feature>
<comment type="caution">
    <text evidence="3">The sequence shown here is derived from an EMBL/GenBank/DDBJ whole genome shotgun (WGS) entry which is preliminary data.</text>
</comment>
<dbReference type="EMBL" id="JABUOH010000067">
    <property type="protein sequence ID" value="NWN46142.1"/>
    <property type="molecule type" value="Genomic_DNA"/>
</dbReference>
<feature type="region of interest" description="Disordered" evidence="1">
    <location>
        <begin position="175"/>
        <end position="194"/>
    </location>
</feature>
<keyword evidence="2" id="KW-0812">Transmembrane</keyword>
<feature type="compositionally biased region" description="Polar residues" evidence="1">
    <location>
        <begin position="35"/>
        <end position="52"/>
    </location>
</feature>
<evidence type="ECO:0000313" key="4">
    <source>
        <dbReference type="Proteomes" id="UP000568109"/>
    </source>
</evidence>
<keyword evidence="4" id="KW-1185">Reference proteome</keyword>
<feature type="non-terminal residue" evidence="3">
    <location>
        <position position="1"/>
    </location>
</feature>
<evidence type="ECO:0000313" key="3">
    <source>
        <dbReference type="EMBL" id="NWN46142.1"/>
    </source>
</evidence>
<organism evidence="3 4">
    <name type="scientific">Candidatus Phytoplasma pruni</name>
    <dbReference type="NCBI Taxonomy" id="479893"/>
    <lineage>
        <taxon>Bacteria</taxon>
        <taxon>Bacillati</taxon>
        <taxon>Mycoplasmatota</taxon>
        <taxon>Mollicutes</taxon>
        <taxon>Acholeplasmatales</taxon>
        <taxon>Acholeplasmataceae</taxon>
        <taxon>Candidatus Phytoplasma</taxon>
        <taxon>16SrIII (X-disease group)</taxon>
    </lineage>
</organism>
<dbReference type="Proteomes" id="UP000568109">
    <property type="component" value="Unassembled WGS sequence"/>
</dbReference>
<accession>A0A851HB09</accession>
<reference evidence="3 4" key="1">
    <citation type="submission" date="2020-06" db="EMBL/GenBank/DDBJ databases">
        <title>Draft genome sequence of Candidatus Phytoplasma pruni (X-disease group, subgroup 16SrIII-B) strain ChTDIII from Argentina.</title>
        <authorList>
            <person name="Fernandez F.D."/>
            <person name="Zuebert C."/>
            <person name="Huettel B."/>
            <person name="Kube M."/>
            <person name="Conci L.R."/>
        </authorList>
    </citation>
    <scope>NUCLEOTIDE SEQUENCE [LARGE SCALE GENOMIC DNA]</scope>
    <source>
        <strain evidence="3 4">ChTDIII</strain>
    </source>
</reference>
<keyword evidence="2" id="KW-1133">Transmembrane helix</keyword>
<name>A0A851HB09_9MOLU</name>